<dbReference type="SUPFAM" id="SSF53822">
    <property type="entry name" value="Periplasmic binding protein-like I"/>
    <property type="match status" value="1"/>
</dbReference>
<dbReference type="GO" id="GO:0017046">
    <property type="term" value="F:peptide hormone binding"/>
    <property type="evidence" value="ECO:0007669"/>
    <property type="project" value="TreeGrafter"/>
</dbReference>
<dbReference type="Proteomes" id="UP000050794">
    <property type="component" value="Unassembled WGS sequence"/>
</dbReference>
<accession>A0A183TWL5</accession>
<sequence>MLLPRYSPQLIPLDGYTRSASAIMLAVERIGRENMLNDVNFTFVWKFEECNEHTALGLAVQLILNDSINLLVGPPCNAPAIDVGILTAYYDIPNFLWGPTTASELGDLTRYPTVATVTPDSFSLGLAICATMQQYNWTVFGVIYASANSGTGSCYYLQQDLESALSLFPSTLSLVYTRVLPINVSNFTSALDELRLRVRIVVICLETDSQKWQFMEEVKRKGMSTPEYVYIFPDSSNTGFGKKTVKQGLAATTLMAHQMMQRAQIILKRSSMRLLLTWVFQAAQYAGSLYDTMYLYALALNRSLAADPVNGWRSGAKLLDYAIGSFNGEFTSHIKDGIWKRVR</sequence>
<dbReference type="GO" id="GO:0007165">
    <property type="term" value="P:signal transduction"/>
    <property type="evidence" value="ECO:0007669"/>
    <property type="project" value="TreeGrafter"/>
</dbReference>
<dbReference type="Gene3D" id="3.40.50.2300">
    <property type="match status" value="2"/>
</dbReference>
<protein>
    <submittedName>
        <fullName evidence="8">ANF_receptor domain-containing protein</fullName>
    </submittedName>
</protein>
<proteinExistence type="predicted"/>
<keyword evidence="3" id="KW-1133">Transmembrane helix</keyword>
<dbReference type="InterPro" id="IPR052612">
    <property type="entry name" value="ANP_Clearance_Receptor"/>
</dbReference>
<evidence type="ECO:0000256" key="1">
    <source>
        <dbReference type="ARBA" id="ARBA00004370"/>
    </source>
</evidence>
<evidence type="ECO:0000313" key="6">
    <source>
        <dbReference type="EMBL" id="VDM24584.1"/>
    </source>
</evidence>
<evidence type="ECO:0000256" key="2">
    <source>
        <dbReference type="ARBA" id="ARBA00022692"/>
    </source>
</evidence>
<reference evidence="8" key="1">
    <citation type="submission" date="2016-06" db="UniProtKB">
        <authorList>
            <consortium name="WormBaseParasite"/>
        </authorList>
    </citation>
    <scope>IDENTIFICATION</scope>
</reference>
<evidence type="ECO:0000313" key="7">
    <source>
        <dbReference type="Proteomes" id="UP000050794"/>
    </source>
</evidence>
<dbReference type="PANTHER" id="PTHR44755:SF8">
    <property type="entry name" value="RECEPTOR LIGAND BINDING REGION DOMAIN-CONTAINING PROTEIN"/>
    <property type="match status" value="1"/>
</dbReference>
<evidence type="ECO:0000259" key="5">
    <source>
        <dbReference type="Pfam" id="PF01094"/>
    </source>
</evidence>
<keyword evidence="7" id="KW-1185">Reference proteome</keyword>
<dbReference type="CDD" id="cd06352">
    <property type="entry name" value="PBP1_NPR_GC-like"/>
    <property type="match status" value="1"/>
</dbReference>
<dbReference type="GO" id="GO:0016020">
    <property type="term" value="C:membrane"/>
    <property type="evidence" value="ECO:0007669"/>
    <property type="project" value="UniProtKB-SubCell"/>
</dbReference>
<dbReference type="AlphaFoldDB" id="A0A183TWL5"/>
<dbReference type="PANTHER" id="PTHR44755">
    <property type="entry name" value="NATRIURETIC PEPTIDE RECEPTOR 3-RELATED"/>
    <property type="match status" value="1"/>
</dbReference>
<dbReference type="InterPro" id="IPR001828">
    <property type="entry name" value="ANF_lig-bd_rcpt"/>
</dbReference>
<feature type="domain" description="Receptor ligand binding region" evidence="5">
    <location>
        <begin position="20"/>
        <end position="321"/>
    </location>
</feature>
<dbReference type="InterPro" id="IPR028082">
    <property type="entry name" value="Peripla_BP_I"/>
</dbReference>
<reference evidence="6 7" key="2">
    <citation type="submission" date="2018-11" db="EMBL/GenBank/DDBJ databases">
        <authorList>
            <consortium name="Pathogen Informatics"/>
        </authorList>
    </citation>
    <scope>NUCLEOTIDE SEQUENCE [LARGE SCALE GENOMIC DNA]</scope>
</reference>
<organism evidence="7 8">
    <name type="scientific">Toxocara canis</name>
    <name type="common">Canine roundworm</name>
    <dbReference type="NCBI Taxonomy" id="6265"/>
    <lineage>
        <taxon>Eukaryota</taxon>
        <taxon>Metazoa</taxon>
        <taxon>Ecdysozoa</taxon>
        <taxon>Nematoda</taxon>
        <taxon>Chromadorea</taxon>
        <taxon>Rhabditida</taxon>
        <taxon>Spirurina</taxon>
        <taxon>Ascaridomorpha</taxon>
        <taxon>Ascaridoidea</taxon>
        <taxon>Toxocaridae</taxon>
        <taxon>Toxocara</taxon>
    </lineage>
</organism>
<comment type="subcellular location">
    <subcellularLocation>
        <location evidence="1">Membrane</location>
    </subcellularLocation>
</comment>
<dbReference type="WBParaSite" id="TCNE_0000063401-mRNA-1">
    <property type="protein sequence ID" value="TCNE_0000063401-mRNA-1"/>
    <property type="gene ID" value="TCNE_0000063401"/>
</dbReference>
<name>A0A183TWL5_TOXCA</name>
<keyword evidence="4" id="KW-0472">Membrane</keyword>
<evidence type="ECO:0000313" key="8">
    <source>
        <dbReference type="WBParaSite" id="TCNE_0000063401-mRNA-1"/>
    </source>
</evidence>
<gene>
    <name evidence="6" type="ORF">TCNE_LOCUS635</name>
</gene>
<evidence type="ECO:0000256" key="4">
    <source>
        <dbReference type="ARBA" id="ARBA00023136"/>
    </source>
</evidence>
<keyword evidence="2" id="KW-0812">Transmembrane</keyword>
<dbReference type="Pfam" id="PF01094">
    <property type="entry name" value="ANF_receptor"/>
    <property type="match status" value="1"/>
</dbReference>
<evidence type="ECO:0000256" key="3">
    <source>
        <dbReference type="ARBA" id="ARBA00022989"/>
    </source>
</evidence>
<dbReference type="GO" id="GO:0038023">
    <property type="term" value="F:signaling receptor activity"/>
    <property type="evidence" value="ECO:0007669"/>
    <property type="project" value="TreeGrafter"/>
</dbReference>
<dbReference type="EMBL" id="UYWY01000324">
    <property type="protein sequence ID" value="VDM24584.1"/>
    <property type="molecule type" value="Genomic_DNA"/>
</dbReference>